<evidence type="ECO:0000313" key="2">
    <source>
        <dbReference type="Proteomes" id="UP000286246"/>
    </source>
</evidence>
<dbReference type="EMBL" id="RAPY01000001">
    <property type="protein sequence ID" value="RKE55193.1"/>
    <property type="molecule type" value="Genomic_DNA"/>
</dbReference>
<dbReference type="AlphaFoldDB" id="A0A420BER5"/>
<gene>
    <name evidence="1" type="ORF">DFQ12_0022</name>
</gene>
<name>A0A420BER5_SPHD1</name>
<protein>
    <submittedName>
        <fullName evidence="1">Uncharacterized protein</fullName>
    </submittedName>
</protein>
<comment type="caution">
    <text evidence="1">The sequence shown here is derived from an EMBL/GenBank/DDBJ whole genome shotgun (WGS) entry which is preliminary data.</text>
</comment>
<reference evidence="1 2" key="1">
    <citation type="submission" date="2018-09" db="EMBL/GenBank/DDBJ databases">
        <title>Genomic Encyclopedia of Type Strains, Phase III (KMG-III): the genomes of soil and plant-associated and newly described type strains.</title>
        <authorList>
            <person name="Whitman W."/>
        </authorList>
    </citation>
    <scope>NUCLEOTIDE SEQUENCE [LARGE SCALE GENOMIC DNA]</scope>
    <source>
        <strain evidence="1 2">CECT 7938</strain>
    </source>
</reference>
<keyword evidence="2" id="KW-1185">Reference proteome</keyword>
<accession>A0A420BER5</accession>
<evidence type="ECO:0000313" key="1">
    <source>
        <dbReference type="EMBL" id="RKE55193.1"/>
    </source>
</evidence>
<organism evidence="1 2">
    <name type="scientific">Sphingobacterium detergens</name>
    <dbReference type="NCBI Taxonomy" id="1145106"/>
    <lineage>
        <taxon>Bacteria</taxon>
        <taxon>Pseudomonadati</taxon>
        <taxon>Bacteroidota</taxon>
        <taxon>Sphingobacteriia</taxon>
        <taxon>Sphingobacteriales</taxon>
        <taxon>Sphingobacteriaceae</taxon>
        <taxon>Sphingobacterium</taxon>
    </lineage>
</organism>
<sequence>MTPIFCMLINKSSCPGNKKFSYIFNVSRSDTFAKPTALSRASLEMNGIILHK</sequence>
<proteinExistence type="predicted"/>
<dbReference type="Proteomes" id="UP000286246">
    <property type="component" value="Unassembled WGS sequence"/>
</dbReference>